<sequence>MSMVTRPGVTFVMGTMFGALITRVAMTRRFHHHEGEGRQNRHCPRKDLGKKTSANASASASPGAAEENYNILDIRRFGDSDLIMAKQIEEAYPKPKSEDKDVLQ</sequence>
<keyword evidence="4" id="KW-1185">Reference proteome</keyword>
<evidence type="ECO:0000256" key="1">
    <source>
        <dbReference type="SAM" id="MobiDB-lite"/>
    </source>
</evidence>
<accession>A0A8J4R6F7</accession>
<organism evidence="3 4">
    <name type="scientific">Castanea mollissima</name>
    <name type="common">Chinese chestnut</name>
    <dbReference type="NCBI Taxonomy" id="60419"/>
    <lineage>
        <taxon>Eukaryota</taxon>
        <taxon>Viridiplantae</taxon>
        <taxon>Streptophyta</taxon>
        <taxon>Embryophyta</taxon>
        <taxon>Tracheophyta</taxon>
        <taxon>Spermatophyta</taxon>
        <taxon>Magnoliopsida</taxon>
        <taxon>eudicotyledons</taxon>
        <taxon>Gunneridae</taxon>
        <taxon>Pentapetalae</taxon>
        <taxon>rosids</taxon>
        <taxon>fabids</taxon>
        <taxon>Fagales</taxon>
        <taxon>Fagaceae</taxon>
        <taxon>Castanea</taxon>
    </lineage>
</organism>
<feature type="transmembrane region" description="Helical" evidence="2">
    <location>
        <begin position="6"/>
        <end position="26"/>
    </location>
</feature>
<evidence type="ECO:0000256" key="2">
    <source>
        <dbReference type="SAM" id="Phobius"/>
    </source>
</evidence>
<dbReference type="Proteomes" id="UP000737018">
    <property type="component" value="Unassembled WGS sequence"/>
</dbReference>
<gene>
    <name evidence="3" type="ORF">CMV_010779</name>
</gene>
<evidence type="ECO:0000313" key="3">
    <source>
        <dbReference type="EMBL" id="KAF3964998.1"/>
    </source>
</evidence>
<keyword evidence="2" id="KW-1133">Transmembrane helix</keyword>
<dbReference type="OrthoDB" id="10406330at2759"/>
<dbReference type="AlphaFoldDB" id="A0A8J4R6F7"/>
<proteinExistence type="predicted"/>
<feature type="compositionally biased region" description="Basic and acidic residues" evidence="1">
    <location>
        <begin position="33"/>
        <end position="50"/>
    </location>
</feature>
<reference evidence="3" key="1">
    <citation type="submission" date="2020-03" db="EMBL/GenBank/DDBJ databases">
        <title>Castanea mollissima Vanexum genome sequencing.</title>
        <authorList>
            <person name="Staton M."/>
        </authorList>
    </citation>
    <scope>NUCLEOTIDE SEQUENCE</scope>
    <source>
        <tissue evidence="3">Leaf</tissue>
    </source>
</reference>
<feature type="compositionally biased region" description="Low complexity" evidence="1">
    <location>
        <begin position="53"/>
        <end position="65"/>
    </location>
</feature>
<comment type="caution">
    <text evidence="3">The sequence shown here is derived from an EMBL/GenBank/DDBJ whole genome shotgun (WGS) entry which is preliminary data.</text>
</comment>
<protein>
    <submittedName>
        <fullName evidence="3">Uncharacterized protein</fullName>
    </submittedName>
</protein>
<keyword evidence="2" id="KW-0472">Membrane</keyword>
<feature type="region of interest" description="Disordered" evidence="1">
    <location>
        <begin position="31"/>
        <end position="65"/>
    </location>
</feature>
<dbReference type="EMBL" id="JRKL02001277">
    <property type="protein sequence ID" value="KAF3964998.1"/>
    <property type="molecule type" value="Genomic_DNA"/>
</dbReference>
<evidence type="ECO:0000313" key="4">
    <source>
        <dbReference type="Proteomes" id="UP000737018"/>
    </source>
</evidence>
<keyword evidence="2" id="KW-0812">Transmembrane</keyword>
<name>A0A8J4R6F7_9ROSI</name>